<evidence type="ECO:0000256" key="1">
    <source>
        <dbReference type="SAM" id="Phobius"/>
    </source>
</evidence>
<sequence length="217" mass="23196">MDALEILSEIAPRPTLSLYQIEVLSVAVTLVVYACMLVIAVGIVKRGSSFGVPLRNFLSGLIMSSLGIVFAEPGSESTPAGLMNKCGVTVQGFVCLVILAYSSDFNGDARLAAVALVVFSLLINLKDHVLLVTLLWSTLHLVYIPGLDYLRSRKSGVSSTPDTLVLTLYLSGSLSLIGWGSYIYLAGSLLLSLPYFLGTAVSLLSLRDMYATKIKIA</sequence>
<keyword evidence="1" id="KW-0812">Transmembrane</keyword>
<feature type="transmembrane region" description="Helical" evidence="1">
    <location>
        <begin position="109"/>
        <end position="125"/>
    </location>
</feature>
<dbReference type="GeneID" id="100901192"/>
<feature type="transmembrane region" description="Helical" evidence="1">
    <location>
        <begin position="23"/>
        <end position="44"/>
    </location>
</feature>
<proteinExistence type="predicted"/>
<keyword evidence="1" id="KW-1133">Transmembrane helix</keyword>
<keyword evidence="1" id="KW-0472">Membrane</keyword>
<gene>
    <name evidence="3" type="primary">LOC100901192</name>
</gene>
<feature type="transmembrane region" description="Helical" evidence="1">
    <location>
        <begin position="56"/>
        <end position="75"/>
    </location>
</feature>
<organism evidence="2 3">
    <name type="scientific">Galendromus occidentalis</name>
    <name type="common">western predatory mite</name>
    <dbReference type="NCBI Taxonomy" id="34638"/>
    <lineage>
        <taxon>Eukaryota</taxon>
        <taxon>Metazoa</taxon>
        <taxon>Ecdysozoa</taxon>
        <taxon>Arthropoda</taxon>
        <taxon>Chelicerata</taxon>
        <taxon>Arachnida</taxon>
        <taxon>Acari</taxon>
        <taxon>Parasitiformes</taxon>
        <taxon>Mesostigmata</taxon>
        <taxon>Gamasina</taxon>
        <taxon>Phytoseioidea</taxon>
        <taxon>Phytoseiidae</taxon>
        <taxon>Typhlodrominae</taxon>
        <taxon>Galendromus</taxon>
    </lineage>
</organism>
<feature type="transmembrane region" description="Helical" evidence="1">
    <location>
        <begin position="185"/>
        <end position="206"/>
    </location>
</feature>
<protein>
    <submittedName>
        <fullName evidence="3">Uncharacterized protein LOC100901192</fullName>
    </submittedName>
</protein>
<keyword evidence="2" id="KW-1185">Reference proteome</keyword>
<evidence type="ECO:0000313" key="3">
    <source>
        <dbReference type="RefSeq" id="XP_003739330.1"/>
    </source>
</evidence>
<dbReference type="RefSeq" id="XP_003739330.1">
    <property type="nucleotide sequence ID" value="XM_003739282.1"/>
</dbReference>
<reference evidence="3" key="1">
    <citation type="submission" date="2025-08" db="UniProtKB">
        <authorList>
            <consortium name="RefSeq"/>
        </authorList>
    </citation>
    <scope>IDENTIFICATION</scope>
</reference>
<dbReference type="KEGG" id="goe:100901192"/>
<accession>A0AAJ6QP41</accession>
<dbReference type="AlphaFoldDB" id="A0AAJ6QP41"/>
<evidence type="ECO:0000313" key="2">
    <source>
        <dbReference type="Proteomes" id="UP000694867"/>
    </source>
</evidence>
<feature type="transmembrane region" description="Helical" evidence="1">
    <location>
        <begin position="81"/>
        <end position="102"/>
    </location>
</feature>
<dbReference type="Proteomes" id="UP000694867">
    <property type="component" value="Unplaced"/>
</dbReference>
<name>A0AAJ6QP41_9ACAR</name>